<organism evidence="1">
    <name type="scientific">Ixodes ricinus</name>
    <name type="common">Common tick</name>
    <name type="synonym">Acarus ricinus</name>
    <dbReference type="NCBI Taxonomy" id="34613"/>
    <lineage>
        <taxon>Eukaryota</taxon>
        <taxon>Metazoa</taxon>
        <taxon>Ecdysozoa</taxon>
        <taxon>Arthropoda</taxon>
        <taxon>Chelicerata</taxon>
        <taxon>Arachnida</taxon>
        <taxon>Acari</taxon>
        <taxon>Parasitiformes</taxon>
        <taxon>Ixodida</taxon>
        <taxon>Ixodoidea</taxon>
        <taxon>Ixodidae</taxon>
        <taxon>Ixodinae</taxon>
        <taxon>Ixodes</taxon>
    </lineage>
</organism>
<sequence length="98" mass="10568">MCSRSPNLLARLRAFTLISLNSPVELFDCHSDVPWFATPVQSTDGGSGPGGLWKLSSYPIKAKADVWIVSGDTRDVFSTASLTASAPNACINRRLPCR</sequence>
<dbReference type="EMBL" id="GIFC01005755">
    <property type="protein sequence ID" value="MXU87838.1"/>
    <property type="molecule type" value="Transcribed_RNA"/>
</dbReference>
<reference evidence="1" key="1">
    <citation type="submission" date="2019-12" db="EMBL/GenBank/DDBJ databases">
        <title>An insight into the sialome of adult female Ixodes ricinus ticks feeding for 6 days.</title>
        <authorList>
            <person name="Perner J."/>
            <person name="Ribeiro J.M.C."/>
        </authorList>
    </citation>
    <scope>NUCLEOTIDE SEQUENCE</scope>
    <source>
        <strain evidence="1">Semi-engorged</strain>
        <tissue evidence="1">Salivary glands</tissue>
    </source>
</reference>
<name>A0A6B0U880_IXORI</name>
<protein>
    <submittedName>
        <fullName evidence="1">Putative secreted protein</fullName>
    </submittedName>
</protein>
<proteinExistence type="predicted"/>
<evidence type="ECO:0000313" key="1">
    <source>
        <dbReference type="EMBL" id="MXU87838.1"/>
    </source>
</evidence>
<dbReference type="AlphaFoldDB" id="A0A6B0U880"/>
<accession>A0A6B0U880</accession>